<dbReference type="Proteomes" id="UP001565220">
    <property type="component" value="Unassembled WGS sequence"/>
</dbReference>
<dbReference type="PANTHER" id="PTHR43531:SF11">
    <property type="entry name" value="METHYL-ACCEPTING CHEMOTAXIS PROTEIN 3"/>
    <property type="match status" value="1"/>
</dbReference>
<sequence length="694" mass="77359">MKKTILNFLRIFDNFRKKTSSLLKKKVDSNLISMDSVVVKIILEIGILVVFICGFFGMLSYYTFYTAMEKNINSSLQDKARESSKLLSSILQQQVRSMTEIAARSEIKSMNPEIQVPVLQERANKLGYSGLYAMDLSGMAYMQTGEKTKMDLGTGYLKKAVQGTPAIDGPYFNVNGEEIISVAVPIKNNAGRTTGVLFSNISTSELNKFVQSMKIGNSGYCFIINKDGTKVAHKNLTLVLNKDNTIKNSQKDSSLKKLASIEKNMVQGRSGSDYYRQKGNDLLLAYSPLSGVNWYLGLVIDRNEILNSVNSLKYKMAAATLIFILAGILMGIIIASQIKKPLLNIRKYARELSNFNLTYKMDIKSRDEFGQTVVDLNSALKNIKYMIKYAKDEGFAALNSSKYVNNRFRESEGEIKTISDKSNEITSNMQEVMTSIEEVEKSIFYIKRKIENTVDEADSGLKLADNINKKAVSMGGEIENSARNIKKYYRDSSGKLKKSFETIKVVKNISKMLDEMKEVSEKTNILALNALIEASRAGKYGSGFMVVAKEVKKLADRCSDMADNMQNDIKNIIVAVGILMDSSQDVLGFVEGKVMKDYVKIVDMSREYQNDGTKMAAVIKKFYELMEGINKSQQDLSGIVEEIAASVNKCTDAVSNISSSMDSIKKENLDIALNTDKNAKEAEKLTGIVGQFKI</sequence>
<keyword evidence="3" id="KW-0145">Chemotaxis</keyword>
<organism evidence="12 13">
    <name type="scientific">Clostridium lapidicellarium</name>
    <dbReference type="NCBI Taxonomy" id="3240931"/>
    <lineage>
        <taxon>Bacteria</taxon>
        <taxon>Bacillati</taxon>
        <taxon>Bacillota</taxon>
        <taxon>Clostridia</taxon>
        <taxon>Eubacteriales</taxon>
        <taxon>Clostridiaceae</taxon>
        <taxon>Clostridium</taxon>
    </lineage>
</organism>
<dbReference type="PROSITE" id="PS50111">
    <property type="entry name" value="CHEMOTAXIS_TRANSDUC_2"/>
    <property type="match status" value="1"/>
</dbReference>
<evidence type="ECO:0000256" key="5">
    <source>
        <dbReference type="ARBA" id="ARBA00022989"/>
    </source>
</evidence>
<dbReference type="Pfam" id="PF02743">
    <property type="entry name" value="dCache_1"/>
    <property type="match status" value="1"/>
</dbReference>
<dbReference type="SMART" id="SM00283">
    <property type="entry name" value="MA"/>
    <property type="match status" value="1"/>
</dbReference>
<dbReference type="Pfam" id="PF00672">
    <property type="entry name" value="HAMP"/>
    <property type="match status" value="1"/>
</dbReference>
<comment type="similarity">
    <text evidence="7">Belongs to the methyl-accepting chemotaxis (MCP) protein family.</text>
</comment>
<feature type="domain" description="HAMP" evidence="11">
    <location>
        <begin position="336"/>
        <end position="388"/>
    </location>
</feature>
<comment type="subcellular location">
    <subcellularLocation>
        <location evidence="1">Cell membrane</location>
        <topology evidence="1">Multi-pass membrane protein</topology>
    </subcellularLocation>
</comment>
<keyword evidence="5 9" id="KW-1133">Transmembrane helix</keyword>
<evidence type="ECO:0000259" key="10">
    <source>
        <dbReference type="PROSITE" id="PS50111"/>
    </source>
</evidence>
<dbReference type="Gene3D" id="3.30.450.20">
    <property type="entry name" value="PAS domain"/>
    <property type="match status" value="1"/>
</dbReference>
<dbReference type="Pfam" id="PF00015">
    <property type="entry name" value="MCPsignal"/>
    <property type="match status" value="1"/>
</dbReference>
<name>A0ABV4DWF4_9CLOT</name>
<evidence type="ECO:0000259" key="11">
    <source>
        <dbReference type="PROSITE" id="PS50885"/>
    </source>
</evidence>
<evidence type="ECO:0000256" key="4">
    <source>
        <dbReference type="ARBA" id="ARBA00022692"/>
    </source>
</evidence>
<dbReference type="Gene3D" id="1.10.287.950">
    <property type="entry name" value="Methyl-accepting chemotaxis protein"/>
    <property type="match status" value="1"/>
</dbReference>
<evidence type="ECO:0000256" key="1">
    <source>
        <dbReference type="ARBA" id="ARBA00004651"/>
    </source>
</evidence>
<dbReference type="CDD" id="cd18773">
    <property type="entry name" value="PDC1_HK_sensor"/>
    <property type="match status" value="1"/>
</dbReference>
<dbReference type="InterPro" id="IPR004089">
    <property type="entry name" value="MCPsignal_dom"/>
</dbReference>
<feature type="transmembrane region" description="Helical" evidence="9">
    <location>
        <begin position="41"/>
        <end position="64"/>
    </location>
</feature>
<keyword evidence="2" id="KW-1003">Cell membrane</keyword>
<evidence type="ECO:0000256" key="7">
    <source>
        <dbReference type="ARBA" id="ARBA00029447"/>
    </source>
</evidence>
<evidence type="ECO:0000256" key="8">
    <source>
        <dbReference type="PROSITE-ProRule" id="PRU00284"/>
    </source>
</evidence>
<keyword evidence="6 9" id="KW-0472">Membrane</keyword>
<dbReference type="PANTHER" id="PTHR43531">
    <property type="entry name" value="PROTEIN ICFG"/>
    <property type="match status" value="1"/>
</dbReference>
<dbReference type="InterPro" id="IPR003660">
    <property type="entry name" value="HAMP_dom"/>
</dbReference>
<feature type="domain" description="Methyl-accepting transducer" evidence="10">
    <location>
        <begin position="407"/>
        <end position="665"/>
    </location>
</feature>
<comment type="caution">
    <text evidence="12">The sequence shown here is derived from an EMBL/GenBank/DDBJ whole genome shotgun (WGS) entry which is preliminary data.</text>
</comment>
<protein>
    <submittedName>
        <fullName evidence="12">Methyl-accepting chemotaxis protein</fullName>
    </submittedName>
</protein>
<dbReference type="PROSITE" id="PS50885">
    <property type="entry name" value="HAMP"/>
    <property type="match status" value="1"/>
</dbReference>
<evidence type="ECO:0000256" key="2">
    <source>
        <dbReference type="ARBA" id="ARBA00022475"/>
    </source>
</evidence>
<evidence type="ECO:0000313" key="13">
    <source>
        <dbReference type="Proteomes" id="UP001565220"/>
    </source>
</evidence>
<keyword evidence="8" id="KW-0807">Transducer</keyword>
<dbReference type="SMART" id="SM00304">
    <property type="entry name" value="HAMP"/>
    <property type="match status" value="1"/>
</dbReference>
<feature type="transmembrane region" description="Helical" evidence="9">
    <location>
        <begin position="316"/>
        <end position="338"/>
    </location>
</feature>
<keyword evidence="4 9" id="KW-0812">Transmembrane</keyword>
<evidence type="ECO:0000256" key="9">
    <source>
        <dbReference type="SAM" id="Phobius"/>
    </source>
</evidence>
<evidence type="ECO:0000256" key="6">
    <source>
        <dbReference type="ARBA" id="ARBA00023136"/>
    </source>
</evidence>
<proteinExistence type="inferred from homology"/>
<reference evidence="12 13" key="1">
    <citation type="submission" date="2024-08" db="EMBL/GenBank/DDBJ databases">
        <title>Clostridium lapicellarii sp. nov., and Clostridium renhuaiense sp. nov., two species isolated from the mud in a fermentation cellar used for producing sauce-flavour Chinese liquors.</title>
        <authorList>
            <person name="Yang F."/>
            <person name="Wang H."/>
            <person name="Chen L.Q."/>
            <person name="Zhou N."/>
            <person name="Lu J.J."/>
            <person name="Pu X.X."/>
            <person name="Wan B."/>
            <person name="Wang L."/>
            <person name="Liu S.J."/>
        </authorList>
    </citation>
    <scope>NUCLEOTIDE SEQUENCE [LARGE SCALE GENOMIC DNA]</scope>
    <source>
        <strain evidence="12 13">MT-113</strain>
    </source>
</reference>
<dbReference type="EMBL" id="JBGFFE010000009">
    <property type="protein sequence ID" value="MEY8763571.1"/>
    <property type="molecule type" value="Genomic_DNA"/>
</dbReference>
<dbReference type="InterPro" id="IPR051310">
    <property type="entry name" value="MCP_chemotaxis"/>
</dbReference>
<dbReference type="InterPro" id="IPR033479">
    <property type="entry name" value="dCache_1"/>
</dbReference>
<gene>
    <name evidence="12" type="ORF">AB8S09_07955</name>
</gene>
<dbReference type="CDD" id="cd06225">
    <property type="entry name" value="HAMP"/>
    <property type="match status" value="1"/>
</dbReference>
<keyword evidence="13" id="KW-1185">Reference proteome</keyword>
<dbReference type="CDD" id="cd12912">
    <property type="entry name" value="PDC2_MCP_like"/>
    <property type="match status" value="1"/>
</dbReference>
<accession>A0ABV4DWF4</accession>
<dbReference type="RefSeq" id="WP_294185184.1">
    <property type="nucleotide sequence ID" value="NZ_JBGFFE010000009.1"/>
</dbReference>
<evidence type="ECO:0000256" key="3">
    <source>
        <dbReference type="ARBA" id="ARBA00022500"/>
    </source>
</evidence>
<dbReference type="SUPFAM" id="SSF58104">
    <property type="entry name" value="Methyl-accepting chemotaxis protein (MCP) signaling domain"/>
    <property type="match status" value="1"/>
</dbReference>
<evidence type="ECO:0000313" key="12">
    <source>
        <dbReference type="EMBL" id="MEY8763571.1"/>
    </source>
</evidence>